<dbReference type="Proteomes" id="UP000760860">
    <property type="component" value="Unassembled WGS sequence"/>
</dbReference>
<dbReference type="EMBL" id="RCMK01000192">
    <property type="protein sequence ID" value="KAG2945115.1"/>
    <property type="molecule type" value="Genomic_DNA"/>
</dbReference>
<evidence type="ECO:0000313" key="4">
    <source>
        <dbReference type="Proteomes" id="UP000760860"/>
    </source>
</evidence>
<dbReference type="Proteomes" id="UP000736787">
    <property type="component" value="Unassembled WGS sequence"/>
</dbReference>
<accession>A0A8T1L0Z1</accession>
<sequence length="78" mass="8526">MKPARRRHQWLGMDAIFHTQVRRGPVATPASSSNSTELRSSQPGAPPRLLGSKSATPGLSDRPRDRRIAGRLAPMPTK</sequence>
<dbReference type="AlphaFoldDB" id="A0A8T1L0Z1"/>
<organism evidence="3 4">
    <name type="scientific">Phytophthora cactorum</name>
    <dbReference type="NCBI Taxonomy" id="29920"/>
    <lineage>
        <taxon>Eukaryota</taxon>
        <taxon>Sar</taxon>
        <taxon>Stramenopiles</taxon>
        <taxon>Oomycota</taxon>
        <taxon>Peronosporomycetes</taxon>
        <taxon>Peronosporales</taxon>
        <taxon>Peronosporaceae</taxon>
        <taxon>Phytophthora</taxon>
    </lineage>
</organism>
<evidence type="ECO:0000256" key="1">
    <source>
        <dbReference type="SAM" id="MobiDB-lite"/>
    </source>
</evidence>
<dbReference type="EMBL" id="RCMV01000160">
    <property type="protein sequence ID" value="KAG3223003.1"/>
    <property type="molecule type" value="Genomic_DNA"/>
</dbReference>
<proteinExistence type="predicted"/>
<reference evidence="3" key="1">
    <citation type="submission" date="2018-05" db="EMBL/GenBank/DDBJ databases">
        <title>Effector identification in a new, highly contiguous assembly of the strawberry crown rot pathogen Phytophthora cactorum.</title>
        <authorList>
            <person name="Armitage A.D."/>
            <person name="Nellist C.F."/>
            <person name="Bates H."/>
            <person name="Vickerstaff R.J."/>
            <person name="Harrison R.J."/>
        </authorList>
    </citation>
    <scope>NUCLEOTIDE SEQUENCE</scope>
    <source>
        <strain evidence="2">4040</strain>
        <strain evidence="3">P421</strain>
    </source>
</reference>
<protein>
    <submittedName>
        <fullName evidence="3">Uncharacterized protein</fullName>
    </submittedName>
</protein>
<name>A0A8T1L0Z1_9STRA</name>
<comment type="caution">
    <text evidence="3">The sequence shown here is derived from an EMBL/GenBank/DDBJ whole genome shotgun (WGS) entry which is preliminary data.</text>
</comment>
<feature type="compositionally biased region" description="Polar residues" evidence="1">
    <location>
        <begin position="29"/>
        <end position="43"/>
    </location>
</feature>
<feature type="region of interest" description="Disordered" evidence="1">
    <location>
        <begin position="21"/>
        <end position="78"/>
    </location>
</feature>
<gene>
    <name evidence="2" type="ORF">PC117_g8719</name>
    <name evidence="3" type="ORF">PC129_g6296</name>
</gene>
<evidence type="ECO:0000313" key="2">
    <source>
        <dbReference type="EMBL" id="KAG2945115.1"/>
    </source>
</evidence>
<evidence type="ECO:0000313" key="3">
    <source>
        <dbReference type="EMBL" id="KAG3223003.1"/>
    </source>
</evidence>